<evidence type="ECO:0000313" key="2">
    <source>
        <dbReference type="Proteomes" id="UP000593560"/>
    </source>
</evidence>
<evidence type="ECO:0000313" key="1">
    <source>
        <dbReference type="EMBL" id="MBA0805155.1"/>
    </source>
</evidence>
<dbReference type="Proteomes" id="UP000593560">
    <property type="component" value="Unassembled WGS sequence"/>
</dbReference>
<protein>
    <submittedName>
        <fullName evidence="1">Uncharacterized protein</fullName>
    </submittedName>
</protein>
<organism evidence="1 2">
    <name type="scientific">Gossypium harknessii</name>
    <dbReference type="NCBI Taxonomy" id="34285"/>
    <lineage>
        <taxon>Eukaryota</taxon>
        <taxon>Viridiplantae</taxon>
        <taxon>Streptophyta</taxon>
        <taxon>Embryophyta</taxon>
        <taxon>Tracheophyta</taxon>
        <taxon>Spermatophyta</taxon>
        <taxon>Magnoliopsida</taxon>
        <taxon>eudicotyledons</taxon>
        <taxon>Gunneridae</taxon>
        <taxon>Pentapetalae</taxon>
        <taxon>rosids</taxon>
        <taxon>malvids</taxon>
        <taxon>Malvales</taxon>
        <taxon>Malvaceae</taxon>
        <taxon>Malvoideae</taxon>
        <taxon>Gossypium</taxon>
    </lineage>
</organism>
<accession>A0A7J9H8A1</accession>
<name>A0A7J9H8A1_9ROSI</name>
<feature type="non-terminal residue" evidence="1">
    <location>
        <position position="22"/>
    </location>
</feature>
<dbReference type="AlphaFoldDB" id="A0A7J9H8A1"/>
<proteinExistence type="predicted"/>
<dbReference type="EMBL" id="JABFAD010000008">
    <property type="protein sequence ID" value="MBA0805155.1"/>
    <property type="molecule type" value="Genomic_DNA"/>
</dbReference>
<comment type="caution">
    <text evidence="1">The sequence shown here is derived from an EMBL/GenBank/DDBJ whole genome shotgun (WGS) entry which is preliminary data.</text>
</comment>
<sequence>MENGFLDKAKDNTVTQIWSKKR</sequence>
<keyword evidence="2" id="KW-1185">Reference proteome</keyword>
<gene>
    <name evidence="1" type="ORF">Gohar_004695</name>
</gene>
<reference evidence="1 2" key="1">
    <citation type="journal article" date="2019" name="Genome Biol. Evol.">
        <title>Insights into the evolution of the New World diploid cottons (Gossypium, subgenus Houzingenia) based on genome sequencing.</title>
        <authorList>
            <person name="Grover C.E."/>
            <person name="Arick M.A. 2nd"/>
            <person name="Thrash A."/>
            <person name="Conover J.L."/>
            <person name="Sanders W.S."/>
            <person name="Peterson D.G."/>
            <person name="Frelichowski J.E."/>
            <person name="Scheffler J.A."/>
            <person name="Scheffler B.E."/>
            <person name="Wendel J.F."/>
        </authorList>
    </citation>
    <scope>NUCLEOTIDE SEQUENCE [LARGE SCALE GENOMIC DNA]</scope>
    <source>
        <strain evidence="1">0</strain>
        <tissue evidence="1">Leaf</tissue>
    </source>
</reference>